<protein>
    <submittedName>
        <fullName evidence="1">Regulator of chromosome condensation (RCC1) family protein</fullName>
    </submittedName>
</protein>
<organism evidence="1 2">
    <name type="scientific">Melia azedarach</name>
    <name type="common">Chinaberry tree</name>
    <dbReference type="NCBI Taxonomy" id="155640"/>
    <lineage>
        <taxon>Eukaryota</taxon>
        <taxon>Viridiplantae</taxon>
        <taxon>Streptophyta</taxon>
        <taxon>Embryophyta</taxon>
        <taxon>Tracheophyta</taxon>
        <taxon>Spermatophyta</taxon>
        <taxon>Magnoliopsida</taxon>
        <taxon>eudicotyledons</taxon>
        <taxon>Gunneridae</taxon>
        <taxon>Pentapetalae</taxon>
        <taxon>rosids</taxon>
        <taxon>malvids</taxon>
        <taxon>Sapindales</taxon>
        <taxon>Meliaceae</taxon>
        <taxon>Melia</taxon>
    </lineage>
</organism>
<name>A0ACC1X602_MELAZ</name>
<sequence length="447" mass="47127">MLLRRRLTTLTRNLSSSSSSIRTKVPILYKAPEIDNPNDNQNNGVTLQVLSWGRGSSGQLGGGTEESRLYPAPVANLIVAKPFVLAEVSGRIYDDCGGKSDGKNETGIGISCGLFHSGLIVDGKLWIWGKGDGGRLGFGHENPAFVPTLNPYLDDPVRCIALGGVHSVALTSGCQLFTWGYGGFGALGHSVYHRELFPRFVEGGWSGKIKHVATSGMHTAAITELGELYTWGRDEGDGRLGLGPSRGPNEGGGLSIPSKVKALPGPVAAVCCGGFFTMALTEKGQLWSWGANSNYELGRGDRIGGWKPKPIPTVEDVCIIQIASGGYHSLALTGEGKVLSWGYGGHGQLGHSSTQNQKVPTVIEALADERVIHIACGGSSSAAVTDKGKLYMWGNAKDSQLGVPGLPEVQPCPVEVNFLMEDDGLGCHNVLYVAVGASHSMCLASRS</sequence>
<evidence type="ECO:0000313" key="2">
    <source>
        <dbReference type="Proteomes" id="UP001164539"/>
    </source>
</evidence>
<gene>
    <name evidence="1" type="ORF">OWV82_022366</name>
</gene>
<accession>A0ACC1X602</accession>
<reference evidence="1 2" key="1">
    <citation type="journal article" date="2023" name="Science">
        <title>Complex scaffold remodeling in plant triterpene biosynthesis.</title>
        <authorList>
            <person name="De La Pena R."/>
            <person name="Hodgson H."/>
            <person name="Liu J.C."/>
            <person name="Stephenson M.J."/>
            <person name="Martin A.C."/>
            <person name="Owen C."/>
            <person name="Harkess A."/>
            <person name="Leebens-Mack J."/>
            <person name="Jimenez L.E."/>
            <person name="Osbourn A."/>
            <person name="Sattely E.S."/>
        </authorList>
    </citation>
    <scope>NUCLEOTIDE SEQUENCE [LARGE SCALE GENOMIC DNA]</scope>
    <source>
        <strain evidence="2">cv. JPN11</strain>
        <tissue evidence="1">Leaf</tissue>
    </source>
</reference>
<dbReference type="Proteomes" id="UP001164539">
    <property type="component" value="Chromosome 12"/>
</dbReference>
<comment type="caution">
    <text evidence="1">The sequence shown here is derived from an EMBL/GenBank/DDBJ whole genome shotgun (WGS) entry which is preliminary data.</text>
</comment>
<proteinExistence type="predicted"/>
<dbReference type="EMBL" id="CM051405">
    <property type="protein sequence ID" value="KAJ4705615.1"/>
    <property type="molecule type" value="Genomic_DNA"/>
</dbReference>
<keyword evidence="2" id="KW-1185">Reference proteome</keyword>
<evidence type="ECO:0000313" key="1">
    <source>
        <dbReference type="EMBL" id="KAJ4705615.1"/>
    </source>
</evidence>